<dbReference type="InterPro" id="IPR036866">
    <property type="entry name" value="RibonucZ/Hydroxyglut_hydro"/>
</dbReference>
<accession>A0ABW1RZG5</accession>
<keyword evidence="3" id="KW-1185">Reference proteome</keyword>
<dbReference type="PANTHER" id="PTHR42663:SF6">
    <property type="entry name" value="HYDROLASE C777.06C-RELATED"/>
    <property type="match status" value="1"/>
</dbReference>
<evidence type="ECO:0000313" key="3">
    <source>
        <dbReference type="Proteomes" id="UP001596282"/>
    </source>
</evidence>
<comment type="caution">
    <text evidence="2">The sequence shown here is derived from an EMBL/GenBank/DDBJ whole genome shotgun (WGS) entry which is preliminary data.</text>
</comment>
<dbReference type="RefSeq" id="WP_137629744.1">
    <property type="nucleotide sequence ID" value="NZ_BJDJ01000037.1"/>
</dbReference>
<proteinExistence type="predicted"/>
<protein>
    <submittedName>
        <fullName evidence="2">MBL fold metallo-hydrolase</fullName>
    </submittedName>
</protein>
<feature type="domain" description="Metallo-beta-lactamase" evidence="1">
    <location>
        <begin position="66"/>
        <end position="236"/>
    </location>
</feature>
<dbReference type="PANTHER" id="PTHR42663">
    <property type="entry name" value="HYDROLASE C777.06C-RELATED-RELATED"/>
    <property type="match status" value="1"/>
</dbReference>
<dbReference type="SUPFAM" id="SSF56281">
    <property type="entry name" value="Metallo-hydrolase/oxidoreductase"/>
    <property type="match status" value="1"/>
</dbReference>
<dbReference type="InterPro" id="IPR001279">
    <property type="entry name" value="Metallo-B-lactamas"/>
</dbReference>
<sequence>MQLQYLGTGAAERVPALFCHCDLCQLARCQGGKEVRTQTQALIDGGRLVIDFPGDSYLHALRQQVDFSDMTQLLLTHWHSDHLYAEDLALRMHGYGQQLAEPLQVYGNATVETFFQRALTLEGRQDPTRLNYHCQQNFTQFQVADYQVWMLAAEHGHYQGDCSIYAIQDAAGKTCLWTHDCASFTEAMYRYLVSQGLHFDLVSLDCNEQQQAGQPGGPHMGWPDNQRLIQRFRELGLSDDRTRYVVNHFSHNSGLSHAQMVQLVGQEAVVAYDGFTVTF</sequence>
<evidence type="ECO:0000313" key="2">
    <source>
        <dbReference type="EMBL" id="MFC6180945.1"/>
    </source>
</evidence>
<evidence type="ECO:0000259" key="1">
    <source>
        <dbReference type="Pfam" id="PF12706"/>
    </source>
</evidence>
<dbReference type="Proteomes" id="UP001596282">
    <property type="component" value="Unassembled WGS sequence"/>
</dbReference>
<gene>
    <name evidence="2" type="ORF">ACFP5Y_06925</name>
</gene>
<reference evidence="3" key="1">
    <citation type="journal article" date="2019" name="Int. J. Syst. Evol. Microbiol.">
        <title>The Global Catalogue of Microorganisms (GCM) 10K type strain sequencing project: providing services to taxonomists for standard genome sequencing and annotation.</title>
        <authorList>
            <consortium name="The Broad Institute Genomics Platform"/>
            <consortium name="The Broad Institute Genome Sequencing Center for Infectious Disease"/>
            <person name="Wu L."/>
            <person name="Ma J."/>
        </authorList>
    </citation>
    <scope>NUCLEOTIDE SEQUENCE [LARGE SCALE GENOMIC DNA]</scope>
    <source>
        <strain evidence="3">CCM 8933</strain>
    </source>
</reference>
<dbReference type="EMBL" id="JBHSSC010000026">
    <property type="protein sequence ID" value="MFC6180945.1"/>
    <property type="molecule type" value="Genomic_DNA"/>
</dbReference>
<dbReference type="Gene3D" id="3.60.15.10">
    <property type="entry name" value="Ribonuclease Z/Hydroxyacylglutathione hydrolase-like"/>
    <property type="match status" value="1"/>
</dbReference>
<dbReference type="Pfam" id="PF12706">
    <property type="entry name" value="Lactamase_B_2"/>
    <property type="match status" value="1"/>
</dbReference>
<name>A0ABW1RZG5_9LACO</name>
<organism evidence="2 3">
    <name type="scientific">Lactiplantibacillus daowaiensis</name>
    <dbReference type="NCBI Taxonomy" id="2559918"/>
    <lineage>
        <taxon>Bacteria</taxon>
        <taxon>Bacillati</taxon>
        <taxon>Bacillota</taxon>
        <taxon>Bacilli</taxon>
        <taxon>Lactobacillales</taxon>
        <taxon>Lactobacillaceae</taxon>
        <taxon>Lactiplantibacillus</taxon>
    </lineage>
</organism>